<dbReference type="EMBL" id="LAZR01009131">
    <property type="protein sequence ID" value="KKM74493.1"/>
    <property type="molecule type" value="Genomic_DNA"/>
</dbReference>
<dbReference type="AlphaFoldDB" id="A0A0F9JXP8"/>
<protein>
    <submittedName>
        <fullName evidence="1">Uncharacterized protein</fullName>
    </submittedName>
</protein>
<evidence type="ECO:0000313" key="1">
    <source>
        <dbReference type="EMBL" id="KKM74493.1"/>
    </source>
</evidence>
<accession>A0A0F9JXP8</accession>
<comment type="caution">
    <text evidence="1">The sequence shown here is derived from an EMBL/GenBank/DDBJ whole genome shotgun (WGS) entry which is preliminary data.</text>
</comment>
<gene>
    <name evidence="1" type="ORF">LCGC14_1399730</name>
</gene>
<proteinExistence type="predicted"/>
<sequence length="71" mass="8082">MMDLYFDYSMASKIDVNNGCIKCIWLEDSQRSVLYDNSVMFTDGCNALIEFENGGKIIITNSEWGSINFIP</sequence>
<name>A0A0F9JXP8_9ZZZZ</name>
<reference evidence="1" key="1">
    <citation type="journal article" date="2015" name="Nature">
        <title>Complex archaea that bridge the gap between prokaryotes and eukaryotes.</title>
        <authorList>
            <person name="Spang A."/>
            <person name="Saw J.H."/>
            <person name="Jorgensen S.L."/>
            <person name="Zaremba-Niedzwiedzka K."/>
            <person name="Martijn J."/>
            <person name="Lind A.E."/>
            <person name="van Eijk R."/>
            <person name="Schleper C."/>
            <person name="Guy L."/>
            <person name="Ettema T.J."/>
        </authorList>
    </citation>
    <scope>NUCLEOTIDE SEQUENCE</scope>
</reference>
<organism evidence="1">
    <name type="scientific">marine sediment metagenome</name>
    <dbReference type="NCBI Taxonomy" id="412755"/>
    <lineage>
        <taxon>unclassified sequences</taxon>
        <taxon>metagenomes</taxon>
        <taxon>ecological metagenomes</taxon>
    </lineage>
</organism>